<dbReference type="PANTHER" id="PTHR37534">
    <property type="entry name" value="TRANSCRIPTIONAL ACTIVATOR PROTEIN UGA3"/>
    <property type="match status" value="1"/>
</dbReference>
<reference evidence="3" key="1">
    <citation type="submission" date="2022-12" db="EMBL/GenBank/DDBJ databases">
        <authorList>
            <person name="Petersen C."/>
        </authorList>
    </citation>
    <scope>NUCLEOTIDE SEQUENCE</scope>
    <source>
        <strain evidence="3">IBT 30728</strain>
    </source>
</reference>
<accession>A0A9W9XM01</accession>
<name>A0A9W9XM01_9EURO</name>
<sequence>MKFVRQPLLNDSPFLFSEESRFLMHIFATQTAQMLFPAAPEFFLRRMISAALETPHLLYALLASSCSHHGRLVRDSSPASRVILLKYTSLAISGLREALLDPEQATKAETVTTAMALCTNDVCNGDMDVGRAHLRGVLRLLMTFLEHERMSYHKMNDTYVQCLVKWFRSMDVLAALSGVHGECIHRPGSGALDQLSDHTSWHVDCISGYSLRLMPILARISKLVKEVRHLAHGTVETDCALPRGTRIQAEELEMELYQFLEPRTSNDALSCGGSVVIELRCSHFAFVHAALLHLHRRVQLLPKAHIKVRTDVANILDILRFIEPDSSMNVLLLWPVFSAGCETEEWEVQNEIFTRMGHMQDRGMGNFTRARQVLRQYWTFGSHLPWDLHLEQLGLQLILF</sequence>
<keyword evidence="4" id="KW-1185">Reference proteome</keyword>
<gene>
    <name evidence="3" type="ORF">N7539_000617</name>
</gene>
<dbReference type="EMBL" id="JAPWDQ010000001">
    <property type="protein sequence ID" value="KAJ5495501.1"/>
    <property type="molecule type" value="Genomic_DNA"/>
</dbReference>
<dbReference type="AlphaFoldDB" id="A0A9W9XM01"/>
<dbReference type="GO" id="GO:0003700">
    <property type="term" value="F:DNA-binding transcription factor activity"/>
    <property type="evidence" value="ECO:0007669"/>
    <property type="project" value="TreeGrafter"/>
</dbReference>
<protein>
    <submittedName>
        <fullName evidence="3">Uncharacterized protein</fullName>
    </submittedName>
</protein>
<dbReference type="GO" id="GO:0005634">
    <property type="term" value="C:nucleus"/>
    <property type="evidence" value="ECO:0007669"/>
    <property type="project" value="UniProtKB-SubCell"/>
</dbReference>
<comment type="caution">
    <text evidence="3">The sequence shown here is derived from an EMBL/GenBank/DDBJ whole genome shotgun (WGS) entry which is preliminary data.</text>
</comment>
<dbReference type="Proteomes" id="UP001148312">
    <property type="component" value="Unassembled WGS sequence"/>
</dbReference>
<dbReference type="GO" id="GO:0000976">
    <property type="term" value="F:transcription cis-regulatory region binding"/>
    <property type="evidence" value="ECO:0007669"/>
    <property type="project" value="TreeGrafter"/>
</dbReference>
<evidence type="ECO:0000313" key="3">
    <source>
        <dbReference type="EMBL" id="KAJ5495501.1"/>
    </source>
</evidence>
<keyword evidence="2" id="KW-0539">Nucleus</keyword>
<reference evidence="3" key="2">
    <citation type="journal article" date="2023" name="IMA Fungus">
        <title>Comparative genomic study of the Penicillium genus elucidates a diverse pangenome and 15 lateral gene transfer events.</title>
        <authorList>
            <person name="Petersen C."/>
            <person name="Sorensen T."/>
            <person name="Nielsen M.R."/>
            <person name="Sondergaard T.E."/>
            <person name="Sorensen J.L."/>
            <person name="Fitzpatrick D.A."/>
            <person name="Frisvad J.C."/>
            <person name="Nielsen K.L."/>
        </authorList>
    </citation>
    <scope>NUCLEOTIDE SEQUENCE</scope>
    <source>
        <strain evidence="3">IBT 30728</strain>
    </source>
</reference>
<dbReference type="GeneID" id="81620470"/>
<dbReference type="Pfam" id="PF11951">
    <property type="entry name" value="Fungal_trans_2"/>
    <property type="match status" value="1"/>
</dbReference>
<evidence type="ECO:0000313" key="4">
    <source>
        <dbReference type="Proteomes" id="UP001148312"/>
    </source>
</evidence>
<proteinExistence type="predicted"/>
<evidence type="ECO:0000256" key="1">
    <source>
        <dbReference type="ARBA" id="ARBA00004123"/>
    </source>
</evidence>
<dbReference type="InterPro" id="IPR021858">
    <property type="entry name" value="Fun_TF"/>
</dbReference>
<organism evidence="3 4">
    <name type="scientific">Penicillium diatomitis</name>
    <dbReference type="NCBI Taxonomy" id="2819901"/>
    <lineage>
        <taxon>Eukaryota</taxon>
        <taxon>Fungi</taxon>
        <taxon>Dikarya</taxon>
        <taxon>Ascomycota</taxon>
        <taxon>Pezizomycotina</taxon>
        <taxon>Eurotiomycetes</taxon>
        <taxon>Eurotiomycetidae</taxon>
        <taxon>Eurotiales</taxon>
        <taxon>Aspergillaceae</taxon>
        <taxon>Penicillium</taxon>
    </lineage>
</organism>
<evidence type="ECO:0000256" key="2">
    <source>
        <dbReference type="ARBA" id="ARBA00023242"/>
    </source>
</evidence>
<dbReference type="RefSeq" id="XP_056794514.1">
    <property type="nucleotide sequence ID" value="XM_056930221.1"/>
</dbReference>
<dbReference type="GO" id="GO:0045944">
    <property type="term" value="P:positive regulation of transcription by RNA polymerase II"/>
    <property type="evidence" value="ECO:0007669"/>
    <property type="project" value="TreeGrafter"/>
</dbReference>
<comment type="subcellular location">
    <subcellularLocation>
        <location evidence="1">Nucleus</location>
    </subcellularLocation>
</comment>
<dbReference type="PANTHER" id="PTHR37534:SF43">
    <property type="entry name" value="FINGER DOMAIN PROTEIN, PUTATIVE (AFU_ORTHOLOGUE AFUA_1G01850)-RELATED"/>
    <property type="match status" value="1"/>
</dbReference>